<sequence length="355" mass="40169">MSYPYYRPDHNDPRYYSQPQGHSYGHGNANGGEAQSYHYAPSLDISDSLSDNHDYQAYHQHSHPDTSMVGIPSYGNGYLQESYHSGASSSSGHPSSSTGYRSRGISTEYTNPDTEFQTFVQTGQRCIFHWKSCPERHSSYNDWKMHADGHLPDPSSRGPQQHRRDFKGMPTSWTCGFPHCRVFIREDDHQELWERKLGHIFEHLKSSKPEDNREDINWMEYYLKLRLCNEEDVQSFTLYPPSHAPFLQGVTEPRHQKDKKKGKKDSRLTPEPPIGPAATGHGQQCPPITANLAPPHGQPVAYQPDLYIYPLPASTYPASGVQYDSSVQNPYPAGHIYLAHNQPAQYSSAGYSPGL</sequence>
<feature type="compositionally biased region" description="Low complexity" evidence="1">
    <location>
        <begin position="82"/>
        <end position="102"/>
    </location>
</feature>
<dbReference type="EMBL" id="KI966412">
    <property type="protein sequence ID" value="EWC47081.1"/>
    <property type="molecule type" value="Genomic_DNA"/>
</dbReference>
<feature type="region of interest" description="Disordered" evidence="1">
    <location>
        <begin position="82"/>
        <end position="108"/>
    </location>
</feature>
<name>W7HSQ5_9PEZI</name>
<evidence type="ECO:0000313" key="3">
    <source>
        <dbReference type="Proteomes" id="UP000024837"/>
    </source>
</evidence>
<dbReference type="HOGENOM" id="CLU_780805_0_0_1"/>
<protein>
    <submittedName>
        <fullName evidence="2">Uncharacterized protein</fullName>
    </submittedName>
</protein>
<proteinExistence type="predicted"/>
<evidence type="ECO:0000313" key="2">
    <source>
        <dbReference type="EMBL" id="EWC47081.1"/>
    </source>
</evidence>
<dbReference type="Proteomes" id="UP000024837">
    <property type="component" value="Unassembled WGS sequence"/>
</dbReference>
<accession>W7HSQ5</accession>
<dbReference type="AlphaFoldDB" id="W7HSQ5"/>
<feature type="region of interest" description="Disordered" evidence="1">
    <location>
        <begin position="246"/>
        <end position="292"/>
    </location>
</feature>
<keyword evidence="3" id="KW-1185">Reference proteome</keyword>
<evidence type="ECO:0000256" key="1">
    <source>
        <dbReference type="SAM" id="MobiDB-lite"/>
    </source>
</evidence>
<reference evidence="2 3" key="1">
    <citation type="submission" date="2013-05" db="EMBL/GenBank/DDBJ databases">
        <title>Drechslerella stenobrocha genome reveals carnivorous origination and mechanical trapping mechanism of predatory fungi.</title>
        <authorList>
            <person name="Liu X."/>
            <person name="Zhang W."/>
            <person name="Liu K."/>
        </authorList>
    </citation>
    <scope>NUCLEOTIDE SEQUENCE [LARGE SCALE GENOMIC DNA]</scope>
    <source>
        <strain evidence="2 3">248</strain>
    </source>
</reference>
<gene>
    <name evidence="2" type="ORF">DRE_03450</name>
</gene>
<organism evidence="2 3">
    <name type="scientific">Drechslerella stenobrocha 248</name>
    <dbReference type="NCBI Taxonomy" id="1043628"/>
    <lineage>
        <taxon>Eukaryota</taxon>
        <taxon>Fungi</taxon>
        <taxon>Dikarya</taxon>
        <taxon>Ascomycota</taxon>
        <taxon>Pezizomycotina</taxon>
        <taxon>Orbiliomycetes</taxon>
        <taxon>Orbiliales</taxon>
        <taxon>Orbiliaceae</taxon>
        <taxon>Drechslerella</taxon>
    </lineage>
</organism>
<dbReference type="OrthoDB" id="5291364at2759"/>
<feature type="region of interest" description="Disordered" evidence="1">
    <location>
        <begin position="1"/>
        <end position="36"/>
    </location>
</feature>